<dbReference type="GO" id="GO:0008270">
    <property type="term" value="F:zinc ion binding"/>
    <property type="evidence" value="ECO:0007669"/>
    <property type="project" value="InterPro"/>
</dbReference>
<dbReference type="PROSITE" id="PS01162">
    <property type="entry name" value="QOR_ZETA_CRYSTAL"/>
    <property type="match status" value="1"/>
</dbReference>
<dbReference type="GO" id="GO:0003960">
    <property type="term" value="F:quinone reductase (NADPH) activity"/>
    <property type="evidence" value="ECO:0007669"/>
    <property type="project" value="InterPro"/>
</dbReference>
<dbReference type="OrthoDB" id="9805883at2"/>
<dbReference type="GO" id="GO:0035925">
    <property type="term" value="F:mRNA 3'-UTR AU-rich region binding"/>
    <property type="evidence" value="ECO:0007669"/>
    <property type="project" value="TreeGrafter"/>
</dbReference>
<proteinExistence type="predicted"/>
<dbReference type="InterPro" id="IPR002364">
    <property type="entry name" value="Quin_OxRdtase/zeta-crystal_CS"/>
</dbReference>
<evidence type="ECO:0000259" key="3">
    <source>
        <dbReference type="SMART" id="SM00829"/>
    </source>
</evidence>
<dbReference type="SMART" id="SM00829">
    <property type="entry name" value="PKS_ER"/>
    <property type="match status" value="1"/>
</dbReference>
<comment type="caution">
    <text evidence="4">The sequence shown here is derived from an EMBL/GenBank/DDBJ whole genome shotgun (WGS) entry which is preliminary data.</text>
</comment>
<evidence type="ECO:0000256" key="1">
    <source>
        <dbReference type="ARBA" id="ARBA00022857"/>
    </source>
</evidence>
<dbReference type="InterPro" id="IPR047618">
    <property type="entry name" value="QOR-like"/>
</dbReference>
<dbReference type="Proteomes" id="UP000321058">
    <property type="component" value="Unassembled WGS sequence"/>
</dbReference>
<dbReference type="InterPro" id="IPR020843">
    <property type="entry name" value="ER"/>
</dbReference>
<dbReference type="InterPro" id="IPR023393">
    <property type="entry name" value="START-like_dom_sf"/>
</dbReference>
<evidence type="ECO:0000313" key="5">
    <source>
        <dbReference type="Proteomes" id="UP000321058"/>
    </source>
</evidence>
<dbReference type="SUPFAM" id="SSF51735">
    <property type="entry name" value="NAD(P)-binding Rossmann-fold domains"/>
    <property type="match status" value="1"/>
</dbReference>
<dbReference type="PANTHER" id="PTHR48106:SF13">
    <property type="entry name" value="QUINONE OXIDOREDUCTASE-RELATED"/>
    <property type="match status" value="1"/>
</dbReference>
<evidence type="ECO:0000313" key="4">
    <source>
        <dbReference type="EMBL" id="GEP59045.1"/>
    </source>
</evidence>
<dbReference type="Pfam" id="PF08240">
    <property type="entry name" value="ADH_N"/>
    <property type="match status" value="1"/>
</dbReference>
<reference evidence="4 5" key="1">
    <citation type="submission" date="2019-07" db="EMBL/GenBank/DDBJ databases">
        <title>Whole genome shotgun sequence of Reyranella soli NBRC 108950.</title>
        <authorList>
            <person name="Hosoyama A."/>
            <person name="Uohara A."/>
            <person name="Ohji S."/>
            <person name="Ichikawa N."/>
        </authorList>
    </citation>
    <scope>NUCLEOTIDE SEQUENCE [LARGE SCALE GENOMIC DNA]</scope>
    <source>
        <strain evidence="4 5">NBRC 108950</strain>
    </source>
</reference>
<sequence>MIRVTRSAIIDAPIERVWAILRDFNSHTAWHPVVAESVIENDEPADQVGCVRNFTLKDGNHIREQLLALSDNDYVSTYCILDATLPMQRYVATVQLKRVTDGDRTFWHWQSTFDTPRGREQEFADLVGKGVYEGGFEGLRAFLRRRPGAPAVRTAGSETMATQGMVVSRFGGPDVLEARPLEARFPAPGEVRVRHSAIGVNYIDVYIRKGEYRMIEPPAPIGMEAAGVVVDVGDGVTHLLPGDRVAYACAPPGAYVGVRTLPASQVVVLPDEIDDETAAAVMLKGMTAEYLLHRTHRLRGGETVLVHAAAGGVGLLLCQWAKALGARVIGTVSTDDKARVARAAGCAATIVGRDYRFAAALHDATGGRGADVIYDGLGQAAARENLEALAMCGHWICYGHASGPFDRLPVESLGQKSATFSSPVLFHYTAERAALTEMAQRTFEALRQGTIRLDIRHRYPLSAAAQAHRELESRSTVGPLILLP</sequence>
<name>A0A512NJE9_9HYPH</name>
<dbReference type="GO" id="GO:0070402">
    <property type="term" value="F:NADPH binding"/>
    <property type="evidence" value="ECO:0007669"/>
    <property type="project" value="TreeGrafter"/>
</dbReference>
<dbReference type="Gene3D" id="3.90.180.10">
    <property type="entry name" value="Medium-chain alcohol dehydrogenases, catalytic domain"/>
    <property type="match status" value="1"/>
</dbReference>
<keyword evidence="5" id="KW-1185">Reference proteome</keyword>
<dbReference type="Pfam" id="PF00107">
    <property type="entry name" value="ADH_zinc_N"/>
    <property type="match status" value="1"/>
</dbReference>
<feature type="domain" description="Enoyl reductase (ER)" evidence="3">
    <location>
        <begin position="171"/>
        <end position="482"/>
    </location>
</feature>
<protein>
    <recommendedName>
        <fullName evidence="3">Enoyl reductase (ER) domain-containing protein</fullName>
    </recommendedName>
</protein>
<dbReference type="Gene3D" id="3.40.50.720">
    <property type="entry name" value="NAD(P)-binding Rossmann-like Domain"/>
    <property type="match status" value="1"/>
</dbReference>
<dbReference type="InterPro" id="IPR013154">
    <property type="entry name" value="ADH-like_N"/>
</dbReference>
<dbReference type="Gene3D" id="3.30.530.20">
    <property type="match status" value="1"/>
</dbReference>
<accession>A0A512NJE9</accession>
<dbReference type="RefSeq" id="WP_147154419.1">
    <property type="nucleotide sequence ID" value="NZ_BKAJ01000117.1"/>
</dbReference>
<dbReference type="GO" id="GO:0005829">
    <property type="term" value="C:cytosol"/>
    <property type="evidence" value="ECO:0007669"/>
    <property type="project" value="TreeGrafter"/>
</dbReference>
<dbReference type="PANTHER" id="PTHR48106">
    <property type="entry name" value="QUINONE OXIDOREDUCTASE PIG3-RELATED"/>
    <property type="match status" value="1"/>
</dbReference>
<dbReference type="InterPro" id="IPR019587">
    <property type="entry name" value="Polyketide_cyclase/dehydratase"/>
</dbReference>
<keyword evidence="1" id="KW-0521">NADP</keyword>
<dbReference type="InterPro" id="IPR011032">
    <property type="entry name" value="GroES-like_sf"/>
</dbReference>
<gene>
    <name evidence="4" type="ORF">RSO01_62110</name>
</gene>
<dbReference type="CDD" id="cd05286">
    <property type="entry name" value="QOR2"/>
    <property type="match status" value="1"/>
</dbReference>
<dbReference type="CDD" id="cd07821">
    <property type="entry name" value="PYR_PYL_RCAR_like"/>
    <property type="match status" value="1"/>
</dbReference>
<dbReference type="EMBL" id="BKAJ01000117">
    <property type="protein sequence ID" value="GEP59045.1"/>
    <property type="molecule type" value="Genomic_DNA"/>
</dbReference>
<organism evidence="4 5">
    <name type="scientific">Reyranella soli</name>
    <dbReference type="NCBI Taxonomy" id="1230389"/>
    <lineage>
        <taxon>Bacteria</taxon>
        <taxon>Pseudomonadati</taxon>
        <taxon>Pseudomonadota</taxon>
        <taxon>Alphaproteobacteria</taxon>
        <taxon>Hyphomicrobiales</taxon>
        <taxon>Reyranellaceae</taxon>
        <taxon>Reyranella</taxon>
    </lineage>
</organism>
<dbReference type="SUPFAM" id="SSF50129">
    <property type="entry name" value="GroES-like"/>
    <property type="match status" value="1"/>
</dbReference>
<dbReference type="InterPro" id="IPR013149">
    <property type="entry name" value="ADH-like_C"/>
</dbReference>
<dbReference type="Pfam" id="PF10604">
    <property type="entry name" value="Polyketide_cyc2"/>
    <property type="match status" value="1"/>
</dbReference>
<dbReference type="InterPro" id="IPR036291">
    <property type="entry name" value="NAD(P)-bd_dom_sf"/>
</dbReference>
<dbReference type="AlphaFoldDB" id="A0A512NJE9"/>
<keyword evidence="2" id="KW-0560">Oxidoreductase</keyword>
<dbReference type="SUPFAM" id="SSF55961">
    <property type="entry name" value="Bet v1-like"/>
    <property type="match status" value="1"/>
</dbReference>
<evidence type="ECO:0000256" key="2">
    <source>
        <dbReference type="ARBA" id="ARBA00023002"/>
    </source>
</evidence>